<keyword evidence="3" id="KW-1185">Reference proteome</keyword>
<dbReference type="Gene3D" id="1.10.443.10">
    <property type="entry name" value="Intergrase catalytic core"/>
    <property type="match status" value="1"/>
</dbReference>
<dbReference type="GO" id="GO:0003677">
    <property type="term" value="F:DNA binding"/>
    <property type="evidence" value="ECO:0007669"/>
    <property type="project" value="InterPro"/>
</dbReference>
<dbReference type="Pfam" id="PF13009">
    <property type="entry name" value="Integrase_2"/>
    <property type="match status" value="1"/>
</dbReference>
<dbReference type="GO" id="GO:0015074">
    <property type="term" value="P:DNA integration"/>
    <property type="evidence" value="ECO:0007669"/>
    <property type="project" value="InterPro"/>
</dbReference>
<evidence type="ECO:0000256" key="1">
    <source>
        <dbReference type="ARBA" id="ARBA00023172"/>
    </source>
</evidence>
<comment type="caution">
    <text evidence="2">The sequence shown here is derived from an EMBL/GenBank/DDBJ whole genome shotgun (WGS) entry which is preliminary data.</text>
</comment>
<dbReference type="InterPro" id="IPR024965">
    <property type="entry name" value="Putative_integrase"/>
</dbReference>
<dbReference type="SUPFAM" id="SSF56349">
    <property type="entry name" value="DNA breaking-rejoining enzymes"/>
    <property type="match status" value="1"/>
</dbReference>
<dbReference type="OrthoDB" id="2077978at2"/>
<dbReference type="GO" id="GO:0006310">
    <property type="term" value="P:DNA recombination"/>
    <property type="evidence" value="ECO:0007669"/>
    <property type="project" value="UniProtKB-KW"/>
</dbReference>
<sequence length="1176" mass="135731">MTDLSEKLQKWNDVSDMKLGTDMSVLQQDTRTKAVYNDSRDTVFIDIEALSKVDSFYTTMNDLSLDEHAGRLSHNSESSATKFLFPLTENKLKQVGISSKKEIREHLLNNGGIWDDELSISCGGAFFSSFLINIDATFKNVPPLAAVKWLHHIAVGTVFSPQENFGTLAAKRETNIDTIISSPFYLFLERVAHKYTDKRIERFLKEHTLRELFEQKYIGYEGKRNQFLDYIYMVWSQAKSLYTIVNLCNSNRMICHFPWSFKIKTLQHFPLEMLNAQHPLNYEIEKYLESPEGSALPKGDKSALRKLYRFSFQSMAEIPHDFFLNIFENIRNSTEYNTSTGLKYKTFAKVFETLNVDFPKEKISVNTLKVLTNNNTSRGNPDIVWAKGKIDERIRIIISDWLYLSTNAAISDRINIFLDYLISINENGASVNELSSLRPTLFFDTLEVETLPTFHTYLQSIQKSPVSQRSTWGTILQCLTWCFNKLSMELKHHIQCPMPVVKDIFPMRNDNPKQTSRRAMPSNFYEVLLEVATENDYENSKSTQRISVVNNETGETEIVEFKNIARIIHLLLLVPLRSHQVRWLDEGLLDMMLFDYEQLKYVPNPYKHLKNFRYKDGKSHHEKFGATGVLRASNDNDIESILLFINTNKTTLASARKNGTHGYELNWPAQTGIPNVDKVYEIIQEQMKFNRVYAASPMFTTPVSSVDEDAKKYNISEWDHLPKHVPLFRDIRFSKVSKKVKVDKNSDTENLYLPPSSDAVRKVFYNLLDIADKRYKEYYPEYKNRNVAYDSNGNRIFDVHTLRVYGITSLLEQGLSVDTVQALVGHATSVMTIYYKKLLSEEYRRQLFVAKSQNGMANLNTKRFLDKEGNDLIAIFDVANDFEDIDEVHHPKNFHHGMPIILNGGVCFGFNCDEGRVSIKITKHGESQVIEANEYQRCGLCRFFKSGPEFLLEQIYYYNLVGSKISEFIDKRARLIQQSKERYNSKDSECAQIASHQINFRIDDTNLELAKLIQERERREHLLNASLEKAQIKNSLKNLLPSLCDSTEVRVEDTKNLILDNDLEKHMEIATQGMILGIDGDEETIPMRELQKLYNKLADITKSPNALLYVPDDDVKRAAILYKIQQVTEIIGRTFTNEEYENPQLLLDKLQLDTSERIGLALSEFDKNSIISIGEK</sequence>
<dbReference type="Proteomes" id="UP000273022">
    <property type="component" value="Unassembled WGS sequence"/>
</dbReference>
<evidence type="ECO:0000313" key="2">
    <source>
        <dbReference type="EMBL" id="RJY13009.1"/>
    </source>
</evidence>
<gene>
    <name evidence="2" type="ORF">D5R81_11895</name>
</gene>
<protein>
    <submittedName>
        <fullName evidence="2">Uncharacterized protein</fullName>
    </submittedName>
</protein>
<dbReference type="InterPro" id="IPR013762">
    <property type="entry name" value="Integrase-like_cat_sf"/>
</dbReference>
<dbReference type="AlphaFoldDB" id="A0A3A6TX78"/>
<proteinExistence type="predicted"/>
<organism evidence="2 3">
    <name type="scientific">Parashewanella spongiae</name>
    <dbReference type="NCBI Taxonomy" id="342950"/>
    <lineage>
        <taxon>Bacteria</taxon>
        <taxon>Pseudomonadati</taxon>
        <taxon>Pseudomonadota</taxon>
        <taxon>Gammaproteobacteria</taxon>
        <taxon>Alteromonadales</taxon>
        <taxon>Shewanellaceae</taxon>
        <taxon>Parashewanella</taxon>
    </lineage>
</organism>
<accession>A0A3A6TX78</accession>
<dbReference type="EMBL" id="QYYH01000070">
    <property type="protein sequence ID" value="RJY13009.1"/>
    <property type="molecule type" value="Genomic_DNA"/>
</dbReference>
<evidence type="ECO:0000313" key="3">
    <source>
        <dbReference type="Proteomes" id="UP000273022"/>
    </source>
</evidence>
<dbReference type="RefSeq" id="WP_121853855.1">
    <property type="nucleotide sequence ID" value="NZ_CP037952.1"/>
</dbReference>
<name>A0A3A6TX78_9GAMM</name>
<dbReference type="InterPro" id="IPR011010">
    <property type="entry name" value="DNA_brk_join_enz"/>
</dbReference>
<keyword evidence="1" id="KW-0233">DNA recombination</keyword>
<reference evidence="2 3" key="1">
    <citation type="submission" date="2018-09" db="EMBL/GenBank/DDBJ databases">
        <title>Phylogeny of the Shewanellaceae, and recommendation for two new genera, Pseudoshewanella and Parashewanella.</title>
        <authorList>
            <person name="Wang G."/>
        </authorList>
    </citation>
    <scope>NUCLEOTIDE SEQUENCE [LARGE SCALE GENOMIC DNA]</scope>
    <source>
        <strain evidence="2 3">KCTC 22492</strain>
    </source>
</reference>